<dbReference type="AlphaFoldDB" id="A0A2T4UQ95"/>
<feature type="region of interest" description="Disordered" evidence="8">
    <location>
        <begin position="1"/>
        <end position="23"/>
    </location>
</feature>
<dbReference type="PANTHER" id="PTHR43744">
    <property type="entry name" value="ABC TRANSPORTER PERMEASE PROTEIN MG189-RELATED-RELATED"/>
    <property type="match status" value="1"/>
</dbReference>
<sequence>MTATPITPTPLSTTPLDPPAAKVRQRGVGRGSRLWRWGGGITAIVLAVIVFIVPFLFIVLTASKTQQEASLLGFTLPTQWNFVENLQEVVSARNFVLLRAFVNSAVLTIVSVAIMVVLAAMVGYVLQRRRSRWNPLVNGFVLAGLIIPPAVVPTIWVLQGLELFKTLPGLIAVHVAFGLSFCILLFRAFVSTIPRELDEAATIDGAGPFRLFFTVVLPLLKPVIVTVIVVQAVTVFNDFTYALYFLPGDENATVQLTLYNFSSQSVSSWNLLFMDVLLITIPPLVMYIFFNRQIVAGMTSGAVKG</sequence>
<feature type="transmembrane region" description="Helical" evidence="7">
    <location>
        <begin position="100"/>
        <end position="124"/>
    </location>
</feature>
<dbReference type="CDD" id="cd06261">
    <property type="entry name" value="TM_PBP2"/>
    <property type="match status" value="1"/>
</dbReference>
<gene>
    <name evidence="10" type="ORF">C1I63_01720</name>
</gene>
<comment type="caution">
    <text evidence="10">The sequence shown here is derived from an EMBL/GenBank/DDBJ whole genome shotgun (WGS) entry which is preliminary data.</text>
</comment>
<keyword evidence="11" id="KW-1185">Reference proteome</keyword>
<feature type="compositionally biased region" description="Low complexity" evidence="8">
    <location>
        <begin position="1"/>
        <end position="21"/>
    </location>
</feature>
<keyword evidence="4 7" id="KW-0812">Transmembrane</keyword>
<evidence type="ECO:0000256" key="2">
    <source>
        <dbReference type="ARBA" id="ARBA00022448"/>
    </source>
</evidence>
<evidence type="ECO:0000256" key="7">
    <source>
        <dbReference type="RuleBase" id="RU363032"/>
    </source>
</evidence>
<dbReference type="PANTHER" id="PTHR43744:SF12">
    <property type="entry name" value="ABC TRANSPORTER PERMEASE PROTEIN MG189-RELATED"/>
    <property type="match status" value="1"/>
</dbReference>
<reference evidence="10 11" key="1">
    <citation type="submission" date="2018-03" db="EMBL/GenBank/DDBJ databases">
        <title>Bacteriophage NCPPB3778 and a type I-E CRISPR drive the evolution of the US Biological Select Agent, Rathayibacter toxicus.</title>
        <authorList>
            <person name="Davis E.W.II."/>
            <person name="Tabima J.F."/>
            <person name="Weisberg A.J."/>
            <person name="Dantas Lopes L."/>
            <person name="Wiseman M.S."/>
            <person name="Wiseman M.S."/>
            <person name="Pupko T."/>
            <person name="Belcher M.S."/>
            <person name="Sechler A.J."/>
            <person name="Tancos M.A."/>
            <person name="Schroeder B.K."/>
            <person name="Murray T.D."/>
            <person name="Luster D.G."/>
            <person name="Schneider W.L."/>
            <person name="Rogers E."/>
            <person name="Andreote F.D."/>
            <person name="Grunwald N.J."/>
            <person name="Putnam M.L."/>
            <person name="Chang J.H."/>
        </authorList>
    </citation>
    <scope>NUCLEOTIDE SEQUENCE [LARGE SCALE GENOMIC DNA]</scope>
    <source>
        <strain evidence="10 11">DSM 15933</strain>
    </source>
</reference>
<dbReference type="SUPFAM" id="SSF161098">
    <property type="entry name" value="MetI-like"/>
    <property type="match status" value="1"/>
</dbReference>
<keyword evidence="3" id="KW-1003">Cell membrane</keyword>
<feature type="transmembrane region" description="Helical" evidence="7">
    <location>
        <begin position="269"/>
        <end position="290"/>
    </location>
</feature>
<comment type="similarity">
    <text evidence="7">Belongs to the binding-protein-dependent transport system permease family.</text>
</comment>
<evidence type="ECO:0000313" key="11">
    <source>
        <dbReference type="Proteomes" id="UP000241085"/>
    </source>
</evidence>
<feature type="transmembrane region" description="Helical" evidence="7">
    <location>
        <begin position="211"/>
        <end position="236"/>
    </location>
</feature>
<organism evidence="10 11">
    <name type="scientific">Rathayibacter caricis DSM 15933</name>
    <dbReference type="NCBI Taxonomy" id="1328867"/>
    <lineage>
        <taxon>Bacteria</taxon>
        <taxon>Bacillati</taxon>
        <taxon>Actinomycetota</taxon>
        <taxon>Actinomycetes</taxon>
        <taxon>Micrococcales</taxon>
        <taxon>Microbacteriaceae</taxon>
        <taxon>Rathayibacter</taxon>
    </lineage>
</organism>
<evidence type="ECO:0000256" key="3">
    <source>
        <dbReference type="ARBA" id="ARBA00022475"/>
    </source>
</evidence>
<evidence type="ECO:0000256" key="1">
    <source>
        <dbReference type="ARBA" id="ARBA00004651"/>
    </source>
</evidence>
<comment type="subcellular location">
    <subcellularLocation>
        <location evidence="1 7">Cell membrane</location>
        <topology evidence="1 7">Multi-pass membrane protein</topology>
    </subcellularLocation>
</comment>
<feature type="transmembrane region" description="Helical" evidence="7">
    <location>
        <begin position="170"/>
        <end position="190"/>
    </location>
</feature>
<dbReference type="InterPro" id="IPR000515">
    <property type="entry name" value="MetI-like"/>
</dbReference>
<dbReference type="GO" id="GO:0005886">
    <property type="term" value="C:plasma membrane"/>
    <property type="evidence" value="ECO:0007669"/>
    <property type="project" value="UniProtKB-SubCell"/>
</dbReference>
<protein>
    <submittedName>
        <fullName evidence="10">Carbohydrate ABC transporter permease</fullName>
    </submittedName>
</protein>
<dbReference type="EMBL" id="PZPL01000001">
    <property type="protein sequence ID" value="PTL71691.1"/>
    <property type="molecule type" value="Genomic_DNA"/>
</dbReference>
<dbReference type="GO" id="GO:0055085">
    <property type="term" value="P:transmembrane transport"/>
    <property type="evidence" value="ECO:0007669"/>
    <property type="project" value="InterPro"/>
</dbReference>
<dbReference type="Gene3D" id="1.10.3720.10">
    <property type="entry name" value="MetI-like"/>
    <property type="match status" value="1"/>
</dbReference>
<feature type="domain" description="ABC transmembrane type-1" evidence="9">
    <location>
        <begin position="101"/>
        <end position="290"/>
    </location>
</feature>
<evidence type="ECO:0000256" key="6">
    <source>
        <dbReference type="ARBA" id="ARBA00023136"/>
    </source>
</evidence>
<dbReference type="Proteomes" id="UP000241085">
    <property type="component" value="Unassembled WGS sequence"/>
</dbReference>
<evidence type="ECO:0000313" key="10">
    <source>
        <dbReference type="EMBL" id="PTL71691.1"/>
    </source>
</evidence>
<evidence type="ECO:0000256" key="8">
    <source>
        <dbReference type="SAM" id="MobiDB-lite"/>
    </source>
</evidence>
<dbReference type="PROSITE" id="PS50928">
    <property type="entry name" value="ABC_TM1"/>
    <property type="match status" value="1"/>
</dbReference>
<feature type="transmembrane region" description="Helical" evidence="7">
    <location>
        <begin position="136"/>
        <end position="158"/>
    </location>
</feature>
<name>A0A2T4UQ95_9MICO</name>
<dbReference type="Pfam" id="PF00528">
    <property type="entry name" value="BPD_transp_1"/>
    <property type="match status" value="1"/>
</dbReference>
<keyword evidence="2 7" id="KW-0813">Transport</keyword>
<evidence type="ECO:0000259" key="9">
    <source>
        <dbReference type="PROSITE" id="PS50928"/>
    </source>
</evidence>
<keyword evidence="6 7" id="KW-0472">Membrane</keyword>
<evidence type="ECO:0000256" key="4">
    <source>
        <dbReference type="ARBA" id="ARBA00022692"/>
    </source>
</evidence>
<keyword evidence="5 7" id="KW-1133">Transmembrane helix</keyword>
<feature type="transmembrane region" description="Helical" evidence="7">
    <location>
        <begin position="34"/>
        <end position="60"/>
    </location>
</feature>
<proteinExistence type="inferred from homology"/>
<dbReference type="InterPro" id="IPR035906">
    <property type="entry name" value="MetI-like_sf"/>
</dbReference>
<evidence type="ECO:0000256" key="5">
    <source>
        <dbReference type="ARBA" id="ARBA00022989"/>
    </source>
</evidence>
<accession>A0A2T4UQ95</accession>